<dbReference type="PANTHER" id="PTHR30055">
    <property type="entry name" value="HTH-TYPE TRANSCRIPTIONAL REGULATOR RUTR"/>
    <property type="match status" value="1"/>
</dbReference>
<evidence type="ECO:0000256" key="2">
    <source>
        <dbReference type="ARBA" id="ARBA00023125"/>
    </source>
</evidence>
<evidence type="ECO:0000313" key="7">
    <source>
        <dbReference type="Proteomes" id="UP001596028"/>
    </source>
</evidence>
<organism evidence="6 7">
    <name type="scientific">Cohnella hongkongensis</name>
    <dbReference type="NCBI Taxonomy" id="178337"/>
    <lineage>
        <taxon>Bacteria</taxon>
        <taxon>Bacillati</taxon>
        <taxon>Bacillota</taxon>
        <taxon>Bacilli</taxon>
        <taxon>Bacillales</taxon>
        <taxon>Paenibacillaceae</taxon>
        <taxon>Cohnella</taxon>
    </lineage>
</organism>
<dbReference type="EMBL" id="JBHSEP010000003">
    <property type="protein sequence ID" value="MFC4597797.1"/>
    <property type="molecule type" value="Genomic_DNA"/>
</dbReference>
<comment type="caution">
    <text evidence="6">The sequence shown here is derived from an EMBL/GenBank/DDBJ whole genome shotgun (WGS) entry which is preliminary data.</text>
</comment>
<keyword evidence="2 4" id="KW-0238">DNA-binding</keyword>
<proteinExistence type="predicted"/>
<dbReference type="Pfam" id="PF00440">
    <property type="entry name" value="TetR_N"/>
    <property type="match status" value="1"/>
</dbReference>
<dbReference type="PANTHER" id="PTHR30055:SF234">
    <property type="entry name" value="HTH-TYPE TRANSCRIPTIONAL REGULATOR BETI"/>
    <property type="match status" value="1"/>
</dbReference>
<evidence type="ECO:0000313" key="6">
    <source>
        <dbReference type="EMBL" id="MFC4597797.1"/>
    </source>
</evidence>
<keyword evidence="1" id="KW-0805">Transcription regulation</keyword>
<keyword evidence="3" id="KW-0804">Transcription</keyword>
<dbReference type="PRINTS" id="PR00455">
    <property type="entry name" value="HTHTETR"/>
</dbReference>
<dbReference type="Gene3D" id="1.10.357.10">
    <property type="entry name" value="Tetracycline Repressor, domain 2"/>
    <property type="match status" value="1"/>
</dbReference>
<dbReference type="RefSeq" id="WP_378093377.1">
    <property type="nucleotide sequence ID" value="NZ_JBHSEP010000003.1"/>
</dbReference>
<feature type="domain" description="HTH tetR-type" evidence="5">
    <location>
        <begin position="14"/>
        <end position="73"/>
    </location>
</feature>
<dbReference type="InterPro" id="IPR050109">
    <property type="entry name" value="HTH-type_TetR-like_transc_reg"/>
</dbReference>
<gene>
    <name evidence="6" type="ORF">ACFO3S_06055</name>
</gene>
<sequence>MSPRTKEQNDAIREKRMNQIMQAAAEVYLEKGIQLEIRDVAVQAELGYGTVYHYYKNKHMLLEDLLWDALNRAESTVQRAWTGEGGGLHQAESFSRRLLQTCIQDPSVFILLKTVADNFHHFPGNRFSKLFADFQQRIYLPFVEMVREGVDSESPEKTARLIFGSLVGCTALNIHHHMRNETDVEGIVDLIFSGIPHRRGERNGHAEVES</sequence>
<accession>A0ABV9F787</accession>
<evidence type="ECO:0000256" key="1">
    <source>
        <dbReference type="ARBA" id="ARBA00023015"/>
    </source>
</evidence>
<reference evidence="7" key="1">
    <citation type="journal article" date="2019" name="Int. J. Syst. Evol. Microbiol.">
        <title>The Global Catalogue of Microorganisms (GCM) 10K type strain sequencing project: providing services to taxonomists for standard genome sequencing and annotation.</title>
        <authorList>
            <consortium name="The Broad Institute Genomics Platform"/>
            <consortium name="The Broad Institute Genome Sequencing Center for Infectious Disease"/>
            <person name="Wu L."/>
            <person name="Ma J."/>
        </authorList>
    </citation>
    <scope>NUCLEOTIDE SEQUENCE [LARGE SCALE GENOMIC DNA]</scope>
    <source>
        <strain evidence="7">CCUG 49571</strain>
    </source>
</reference>
<dbReference type="Proteomes" id="UP001596028">
    <property type="component" value="Unassembled WGS sequence"/>
</dbReference>
<dbReference type="PROSITE" id="PS50977">
    <property type="entry name" value="HTH_TETR_2"/>
    <property type="match status" value="1"/>
</dbReference>
<evidence type="ECO:0000256" key="3">
    <source>
        <dbReference type="ARBA" id="ARBA00023163"/>
    </source>
</evidence>
<dbReference type="SUPFAM" id="SSF46689">
    <property type="entry name" value="Homeodomain-like"/>
    <property type="match status" value="1"/>
</dbReference>
<protein>
    <submittedName>
        <fullName evidence="6">TetR/AcrR family transcriptional regulator</fullName>
    </submittedName>
</protein>
<evidence type="ECO:0000256" key="4">
    <source>
        <dbReference type="PROSITE-ProRule" id="PRU00335"/>
    </source>
</evidence>
<name>A0ABV9F787_9BACL</name>
<dbReference type="Gene3D" id="1.10.10.60">
    <property type="entry name" value="Homeodomain-like"/>
    <property type="match status" value="1"/>
</dbReference>
<keyword evidence="7" id="KW-1185">Reference proteome</keyword>
<dbReference type="InterPro" id="IPR001647">
    <property type="entry name" value="HTH_TetR"/>
</dbReference>
<dbReference type="InterPro" id="IPR009057">
    <property type="entry name" value="Homeodomain-like_sf"/>
</dbReference>
<evidence type="ECO:0000259" key="5">
    <source>
        <dbReference type="PROSITE" id="PS50977"/>
    </source>
</evidence>
<feature type="DNA-binding region" description="H-T-H motif" evidence="4">
    <location>
        <begin position="36"/>
        <end position="55"/>
    </location>
</feature>